<dbReference type="Proteomes" id="UP000019478">
    <property type="component" value="Unassembled WGS sequence"/>
</dbReference>
<name>W9YXC4_9EURO</name>
<dbReference type="AlphaFoldDB" id="W9YXC4"/>
<protein>
    <submittedName>
        <fullName evidence="2">Uncharacterized protein</fullName>
    </submittedName>
</protein>
<evidence type="ECO:0000313" key="3">
    <source>
        <dbReference type="Proteomes" id="UP000019478"/>
    </source>
</evidence>
<accession>W9YXC4</accession>
<sequence length="264" mass="29431">METAGHLVESPITTHEGQASEHEHASVDSATAIESSPVPIRPGHHHSPSSTRKRTNEEIYESTKSLSTTPTASRFRKSVPAASQPGDQLKRSTSSPESHGPLPQQDVRLAQLTTTGRAGPERSGADKFLLSISPSSSHTLVHEIENYQQQLELEFQEFERSLNERDPAEDLEVMDWDGLEARYDEEIQPKIAAEQEIMNEFSARFEQFMLYMHVSADHEAERAIKRLRTRTAIAQISEASLAQKKAHHAKVLEAFQSAMSLLNA</sequence>
<gene>
    <name evidence="2" type="ORF">A1O3_03893</name>
</gene>
<keyword evidence="3" id="KW-1185">Reference proteome</keyword>
<dbReference type="GeneID" id="19168018"/>
<feature type="compositionally biased region" description="Polar residues" evidence="1">
    <location>
        <begin position="62"/>
        <end position="72"/>
    </location>
</feature>
<evidence type="ECO:0000313" key="2">
    <source>
        <dbReference type="EMBL" id="EXJ86939.1"/>
    </source>
</evidence>
<organism evidence="2 3">
    <name type="scientific">Capronia epimyces CBS 606.96</name>
    <dbReference type="NCBI Taxonomy" id="1182542"/>
    <lineage>
        <taxon>Eukaryota</taxon>
        <taxon>Fungi</taxon>
        <taxon>Dikarya</taxon>
        <taxon>Ascomycota</taxon>
        <taxon>Pezizomycotina</taxon>
        <taxon>Eurotiomycetes</taxon>
        <taxon>Chaetothyriomycetidae</taxon>
        <taxon>Chaetothyriales</taxon>
        <taxon>Herpotrichiellaceae</taxon>
        <taxon>Capronia</taxon>
    </lineage>
</organism>
<dbReference type="HOGENOM" id="CLU_091408_0_0_1"/>
<dbReference type="eggNOG" id="ENOG502SCKF">
    <property type="taxonomic scope" value="Eukaryota"/>
</dbReference>
<feature type="compositionally biased region" description="Basic residues" evidence="1">
    <location>
        <begin position="42"/>
        <end position="53"/>
    </location>
</feature>
<dbReference type="STRING" id="1182542.W9YXC4"/>
<proteinExistence type="predicted"/>
<evidence type="ECO:0000256" key="1">
    <source>
        <dbReference type="SAM" id="MobiDB-lite"/>
    </source>
</evidence>
<dbReference type="OrthoDB" id="5335351at2759"/>
<dbReference type="RefSeq" id="XP_007732218.1">
    <property type="nucleotide sequence ID" value="XM_007734028.1"/>
</dbReference>
<reference evidence="2 3" key="1">
    <citation type="submission" date="2013-03" db="EMBL/GenBank/DDBJ databases">
        <title>The Genome Sequence of Capronia epimyces CBS 606.96.</title>
        <authorList>
            <consortium name="The Broad Institute Genomics Platform"/>
            <person name="Cuomo C."/>
            <person name="de Hoog S."/>
            <person name="Gorbushina A."/>
            <person name="Walker B."/>
            <person name="Young S.K."/>
            <person name="Zeng Q."/>
            <person name="Gargeya S."/>
            <person name="Fitzgerald M."/>
            <person name="Haas B."/>
            <person name="Abouelleil A."/>
            <person name="Allen A.W."/>
            <person name="Alvarado L."/>
            <person name="Arachchi H.M."/>
            <person name="Berlin A.M."/>
            <person name="Chapman S.B."/>
            <person name="Gainer-Dewar J."/>
            <person name="Goldberg J."/>
            <person name="Griggs A."/>
            <person name="Gujja S."/>
            <person name="Hansen M."/>
            <person name="Howarth C."/>
            <person name="Imamovic A."/>
            <person name="Ireland A."/>
            <person name="Larimer J."/>
            <person name="McCowan C."/>
            <person name="Murphy C."/>
            <person name="Pearson M."/>
            <person name="Poon T.W."/>
            <person name="Priest M."/>
            <person name="Roberts A."/>
            <person name="Saif S."/>
            <person name="Shea T."/>
            <person name="Sisk P."/>
            <person name="Sykes S."/>
            <person name="Wortman J."/>
            <person name="Nusbaum C."/>
            <person name="Birren B."/>
        </authorList>
    </citation>
    <scope>NUCLEOTIDE SEQUENCE [LARGE SCALE GENOMIC DNA]</scope>
    <source>
        <strain evidence="2 3">CBS 606.96</strain>
    </source>
</reference>
<dbReference type="EMBL" id="AMGY01000003">
    <property type="protein sequence ID" value="EXJ86939.1"/>
    <property type="molecule type" value="Genomic_DNA"/>
</dbReference>
<comment type="caution">
    <text evidence="2">The sequence shown here is derived from an EMBL/GenBank/DDBJ whole genome shotgun (WGS) entry which is preliminary data.</text>
</comment>
<feature type="region of interest" description="Disordered" evidence="1">
    <location>
        <begin position="1"/>
        <end position="107"/>
    </location>
</feature>